<dbReference type="AlphaFoldDB" id="A0A401RG47"/>
<accession>A0A401RG47</accession>
<proteinExistence type="predicted"/>
<sequence>MSPGDTGPSLQAKLFPASRPHTSQSSDCAIPSIMLQKTSLPIASSPLSTLCTVESSDDNEPKLQAPQSPDCTQPSLQTAPGSVDSPQWAQSTEHAGSVYTPRPAQSPVSTTLSLQAAPAPVFRPYPALSPDCTMHSFRSYTSDLLDAPGPFPDRASPVSKPHWLNL</sequence>
<reference evidence="2 3" key="1">
    <citation type="journal article" date="2018" name="Nat. Ecol. Evol.">
        <title>Shark genomes provide insights into elasmobranch evolution and the origin of vertebrates.</title>
        <authorList>
            <person name="Hara Y"/>
            <person name="Yamaguchi K"/>
            <person name="Onimaru K"/>
            <person name="Kadota M"/>
            <person name="Koyanagi M"/>
            <person name="Keeley SD"/>
            <person name="Tatsumi K"/>
            <person name="Tanaka K"/>
            <person name="Motone F"/>
            <person name="Kageyama Y"/>
            <person name="Nozu R"/>
            <person name="Adachi N"/>
            <person name="Nishimura O"/>
            <person name="Nakagawa R"/>
            <person name="Tanegashima C"/>
            <person name="Kiyatake I"/>
            <person name="Matsumoto R"/>
            <person name="Murakumo K"/>
            <person name="Nishida K"/>
            <person name="Terakita A"/>
            <person name="Kuratani S"/>
            <person name="Sato K"/>
            <person name="Hyodo S Kuraku.S."/>
        </authorList>
    </citation>
    <scope>NUCLEOTIDE SEQUENCE [LARGE SCALE GENOMIC DNA]</scope>
</reference>
<evidence type="ECO:0000313" key="3">
    <source>
        <dbReference type="Proteomes" id="UP000287033"/>
    </source>
</evidence>
<gene>
    <name evidence="2" type="ORF">chiPu_0022465</name>
</gene>
<dbReference type="EMBL" id="BEZZ01008056">
    <property type="protein sequence ID" value="GCC17105.1"/>
    <property type="molecule type" value="Genomic_DNA"/>
</dbReference>
<comment type="caution">
    <text evidence="2">The sequence shown here is derived from an EMBL/GenBank/DDBJ whole genome shotgun (WGS) entry which is preliminary data.</text>
</comment>
<feature type="region of interest" description="Disordered" evidence="1">
    <location>
        <begin position="51"/>
        <end position="106"/>
    </location>
</feature>
<protein>
    <submittedName>
        <fullName evidence="2">Uncharacterized protein</fullName>
    </submittedName>
</protein>
<organism evidence="2 3">
    <name type="scientific">Chiloscyllium punctatum</name>
    <name type="common">Brownbanded bambooshark</name>
    <name type="synonym">Hemiscyllium punctatum</name>
    <dbReference type="NCBI Taxonomy" id="137246"/>
    <lineage>
        <taxon>Eukaryota</taxon>
        <taxon>Metazoa</taxon>
        <taxon>Chordata</taxon>
        <taxon>Craniata</taxon>
        <taxon>Vertebrata</taxon>
        <taxon>Chondrichthyes</taxon>
        <taxon>Elasmobranchii</taxon>
        <taxon>Galeomorphii</taxon>
        <taxon>Galeoidea</taxon>
        <taxon>Orectolobiformes</taxon>
        <taxon>Hemiscylliidae</taxon>
        <taxon>Chiloscyllium</taxon>
    </lineage>
</organism>
<dbReference type="Proteomes" id="UP000287033">
    <property type="component" value="Unassembled WGS sequence"/>
</dbReference>
<name>A0A401RG47_CHIPU</name>
<feature type="region of interest" description="Disordered" evidence="1">
    <location>
        <begin position="1"/>
        <end position="29"/>
    </location>
</feature>
<evidence type="ECO:0000256" key="1">
    <source>
        <dbReference type="SAM" id="MobiDB-lite"/>
    </source>
</evidence>
<feature type="compositionally biased region" description="Polar residues" evidence="1">
    <location>
        <begin position="65"/>
        <end position="94"/>
    </location>
</feature>
<evidence type="ECO:0000313" key="2">
    <source>
        <dbReference type="EMBL" id="GCC17105.1"/>
    </source>
</evidence>
<keyword evidence="3" id="KW-1185">Reference proteome</keyword>